<keyword evidence="10" id="KW-1185">Reference proteome</keyword>
<protein>
    <recommendedName>
        <fullName evidence="7">Glutathione peroxidase</fullName>
    </recommendedName>
</protein>
<dbReference type="PROSITE" id="PS00460">
    <property type="entry name" value="GLUTATHIONE_PEROXID_1"/>
    <property type="match status" value="1"/>
</dbReference>
<reference evidence="9 10" key="1">
    <citation type="submission" date="2016-07" db="EMBL/GenBank/DDBJ databases">
        <title>Draft genome of the white-rot fungus Obba rivulosa 3A-2.</title>
        <authorList>
            <consortium name="DOE Joint Genome Institute"/>
            <person name="Miettinen O."/>
            <person name="Riley R."/>
            <person name="Acob R."/>
            <person name="Barry K."/>
            <person name="Cullen D."/>
            <person name="De Vries R."/>
            <person name="Hainaut M."/>
            <person name="Hatakka A."/>
            <person name="Henrissat B."/>
            <person name="Hilden K."/>
            <person name="Kuo R."/>
            <person name="Labutti K."/>
            <person name="Lipzen A."/>
            <person name="Makela M.R."/>
            <person name="Sandor L."/>
            <person name="Spatafora J.W."/>
            <person name="Grigoriev I.V."/>
            <person name="Hibbett D.S."/>
        </authorList>
    </citation>
    <scope>NUCLEOTIDE SEQUENCE [LARGE SCALE GENOMIC DNA]</scope>
    <source>
        <strain evidence="9 10">3A-2</strain>
    </source>
</reference>
<dbReference type="EMBL" id="KV722360">
    <property type="protein sequence ID" value="OCH93026.1"/>
    <property type="molecule type" value="Genomic_DNA"/>
</dbReference>
<evidence type="ECO:0000256" key="4">
    <source>
        <dbReference type="ARBA" id="ARBA00023002"/>
    </source>
</evidence>
<keyword evidence="3" id="KW-0049">Antioxidant</keyword>
<dbReference type="PANTHER" id="PTHR11592:SF78">
    <property type="entry name" value="GLUTATHIONE PEROXIDASE"/>
    <property type="match status" value="1"/>
</dbReference>
<dbReference type="InterPro" id="IPR029759">
    <property type="entry name" value="GPX_AS"/>
</dbReference>
<dbReference type="PRINTS" id="PR01011">
    <property type="entry name" value="GLUTPROXDASE"/>
</dbReference>
<evidence type="ECO:0000256" key="2">
    <source>
        <dbReference type="ARBA" id="ARBA00022559"/>
    </source>
</evidence>
<gene>
    <name evidence="9" type="ORF">OBBRIDRAFT_725604</name>
</gene>
<feature type="domain" description="Thioredoxin" evidence="8">
    <location>
        <begin position="1"/>
        <end position="165"/>
    </location>
</feature>
<evidence type="ECO:0000313" key="9">
    <source>
        <dbReference type="EMBL" id="OCH93026.1"/>
    </source>
</evidence>
<dbReference type="Gene3D" id="3.40.30.10">
    <property type="entry name" value="Glutaredoxin"/>
    <property type="match status" value="1"/>
</dbReference>
<evidence type="ECO:0000256" key="3">
    <source>
        <dbReference type="ARBA" id="ARBA00022862"/>
    </source>
</evidence>
<accession>A0A8E2DN24</accession>
<dbReference type="InterPro" id="IPR029760">
    <property type="entry name" value="GPX_CS"/>
</dbReference>
<dbReference type="PIRSF" id="PIRSF000303">
    <property type="entry name" value="Glutathion_perox"/>
    <property type="match status" value="1"/>
</dbReference>
<dbReference type="GO" id="GO:0140824">
    <property type="term" value="F:thioredoxin-dependent peroxiredoxin activity"/>
    <property type="evidence" value="ECO:0007669"/>
    <property type="project" value="UniProtKB-EC"/>
</dbReference>
<dbReference type="FunFam" id="3.40.30.10:FF:000010">
    <property type="entry name" value="Glutathione peroxidase"/>
    <property type="match status" value="1"/>
</dbReference>
<name>A0A8E2DN24_9APHY</name>
<evidence type="ECO:0000256" key="1">
    <source>
        <dbReference type="ARBA" id="ARBA00006926"/>
    </source>
</evidence>
<evidence type="ECO:0000313" key="10">
    <source>
        <dbReference type="Proteomes" id="UP000250043"/>
    </source>
</evidence>
<keyword evidence="4 7" id="KW-0560">Oxidoreductase</keyword>
<dbReference type="PROSITE" id="PS00763">
    <property type="entry name" value="GLUTATHIONE_PEROXID_2"/>
    <property type="match status" value="1"/>
</dbReference>
<dbReference type="PROSITE" id="PS51355">
    <property type="entry name" value="GLUTATHIONE_PEROXID_3"/>
    <property type="match status" value="1"/>
</dbReference>
<dbReference type="GO" id="GO:0034599">
    <property type="term" value="P:cellular response to oxidative stress"/>
    <property type="evidence" value="ECO:0007669"/>
    <property type="project" value="TreeGrafter"/>
</dbReference>
<dbReference type="AlphaFoldDB" id="A0A8E2DN24"/>
<sequence length="165" mass="18467">MSEGNSAQSFYELKAEQPGGKVFDFEQLKGRVVLVVNVASKCGFTPQYKGLQALYDKYKDRGFVILGFPCNQFGGQEPGDDAAVGQFCQLNYGVNFPIMKKSDVNGDNTNEVYKYLKEQKSGMLGLTRIKWNFEKFLIDKDGKVVNRWASTTSPEAIAPEIEKLL</sequence>
<organism evidence="9 10">
    <name type="scientific">Obba rivulosa</name>
    <dbReference type="NCBI Taxonomy" id="1052685"/>
    <lineage>
        <taxon>Eukaryota</taxon>
        <taxon>Fungi</taxon>
        <taxon>Dikarya</taxon>
        <taxon>Basidiomycota</taxon>
        <taxon>Agaricomycotina</taxon>
        <taxon>Agaricomycetes</taxon>
        <taxon>Polyporales</taxon>
        <taxon>Gelatoporiaceae</taxon>
        <taxon>Obba</taxon>
    </lineage>
</organism>
<evidence type="ECO:0000256" key="5">
    <source>
        <dbReference type="ARBA" id="ARBA00049091"/>
    </source>
</evidence>
<keyword evidence="2 7" id="KW-0575">Peroxidase</keyword>
<dbReference type="InterPro" id="IPR000889">
    <property type="entry name" value="Glutathione_peroxidase"/>
</dbReference>
<dbReference type="PROSITE" id="PS51352">
    <property type="entry name" value="THIOREDOXIN_2"/>
    <property type="match status" value="1"/>
</dbReference>
<dbReference type="PANTHER" id="PTHR11592">
    <property type="entry name" value="GLUTATHIONE PEROXIDASE"/>
    <property type="match status" value="1"/>
</dbReference>
<evidence type="ECO:0000256" key="7">
    <source>
        <dbReference type="RuleBase" id="RU000499"/>
    </source>
</evidence>
<dbReference type="SUPFAM" id="SSF52833">
    <property type="entry name" value="Thioredoxin-like"/>
    <property type="match status" value="1"/>
</dbReference>
<evidence type="ECO:0000256" key="6">
    <source>
        <dbReference type="PIRSR" id="PIRSR000303-1"/>
    </source>
</evidence>
<dbReference type="InterPro" id="IPR036249">
    <property type="entry name" value="Thioredoxin-like_sf"/>
</dbReference>
<feature type="active site" evidence="6">
    <location>
        <position position="42"/>
    </location>
</feature>
<dbReference type="InterPro" id="IPR013766">
    <property type="entry name" value="Thioredoxin_domain"/>
</dbReference>
<dbReference type="OrthoDB" id="446890at2759"/>
<dbReference type="CDD" id="cd00340">
    <property type="entry name" value="GSH_Peroxidase"/>
    <property type="match status" value="1"/>
</dbReference>
<comment type="similarity">
    <text evidence="1 7">Belongs to the glutathione peroxidase family.</text>
</comment>
<comment type="catalytic activity">
    <reaction evidence="5">
        <text>a hydroperoxide + [thioredoxin]-dithiol = an alcohol + [thioredoxin]-disulfide + H2O</text>
        <dbReference type="Rhea" id="RHEA:62620"/>
        <dbReference type="Rhea" id="RHEA-COMP:10698"/>
        <dbReference type="Rhea" id="RHEA-COMP:10700"/>
        <dbReference type="ChEBI" id="CHEBI:15377"/>
        <dbReference type="ChEBI" id="CHEBI:29950"/>
        <dbReference type="ChEBI" id="CHEBI:30879"/>
        <dbReference type="ChEBI" id="CHEBI:35924"/>
        <dbReference type="ChEBI" id="CHEBI:50058"/>
        <dbReference type="EC" id="1.11.1.24"/>
    </reaction>
</comment>
<dbReference type="Pfam" id="PF00255">
    <property type="entry name" value="GSHPx"/>
    <property type="match status" value="1"/>
</dbReference>
<dbReference type="Proteomes" id="UP000250043">
    <property type="component" value="Unassembled WGS sequence"/>
</dbReference>
<evidence type="ECO:0000259" key="8">
    <source>
        <dbReference type="PROSITE" id="PS51352"/>
    </source>
</evidence>
<proteinExistence type="inferred from homology"/>